<dbReference type="EMBL" id="VFRP01000011">
    <property type="protein sequence ID" value="TPE50162.1"/>
    <property type="molecule type" value="Genomic_DNA"/>
</dbReference>
<keyword evidence="4" id="KW-0055">Arginine biosynthesis</keyword>
<dbReference type="GO" id="GO:0008777">
    <property type="term" value="F:acetylornithine deacetylase activity"/>
    <property type="evidence" value="ECO:0007669"/>
    <property type="project" value="UniProtKB-EC"/>
</dbReference>
<evidence type="ECO:0000256" key="6">
    <source>
        <dbReference type="ARBA" id="ARBA00022723"/>
    </source>
</evidence>
<keyword evidence="7 11" id="KW-0378">Hydrolase</keyword>
<dbReference type="Gene3D" id="3.30.70.360">
    <property type="match status" value="1"/>
</dbReference>
<organism evidence="11 12">
    <name type="scientific">Amaricoccus solimangrovi</name>
    <dbReference type="NCBI Taxonomy" id="2589815"/>
    <lineage>
        <taxon>Bacteria</taxon>
        <taxon>Pseudomonadati</taxon>
        <taxon>Pseudomonadota</taxon>
        <taxon>Alphaproteobacteria</taxon>
        <taxon>Rhodobacterales</taxon>
        <taxon>Paracoccaceae</taxon>
        <taxon>Amaricoccus</taxon>
    </lineage>
</organism>
<keyword evidence="6" id="KW-0479">Metal-binding</keyword>
<keyword evidence="5" id="KW-0028">Amino-acid biosynthesis</keyword>
<evidence type="ECO:0000256" key="4">
    <source>
        <dbReference type="ARBA" id="ARBA00022571"/>
    </source>
</evidence>
<keyword evidence="3" id="KW-0963">Cytoplasm</keyword>
<evidence type="ECO:0000313" key="12">
    <source>
        <dbReference type="Proteomes" id="UP000319255"/>
    </source>
</evidence>
<dbReference type="RefSeq" id="WP_140454446.1">
    <property type="nucleotide sequence ID" value="NZ_VFRP01000011.1"/>
</dbReference>
<name>A0A501WMS8_9RHOB</name>
<evidence type="ECO:0000256" key="2">
    <source>
        <dbReference type="ARBA" id="ARBA00005691"/>
    </source>
</evidence>
<proteinExistence type="inferred from homology"/>
<dbReference type="Proteomes" id="UP000319255">
    <property type="component" value="Unassembled WGS sequence"/>
</dbReference>
<evidence type="ECO:0000256" key="8">
    <source>
        <dbReference type="ARBA" id="ARBA00022833"/>
    </source>
</evidence>
<keyword evidence="8" id="KW-0862">Zinc</keyword>
<feature type="domain" description="Peptidase M20 dimerisation" evidence="10">
    <location>
        <begin position="168"/>
        <end position="278"/>
    </location>
</feature>
<dbReference type="InterPro" id="IPR050072">
    <property type="entry name" value="Peptidase_M20A"/>
</dbReference>
<dbReference type="PANTHER" id="PTHR43808:SF31">
    <property type="entry name" value="N-ACETYL-L-CITRULLINE DEACETYLASE"/>
    <property type="match status" value="1"/>
</dbReference>
<evidence type="ECO:0000259" key="10">
    <source>
        <dbReference type="Pfam" id="PF07687"/>
    </source>
</evidence>
<dbReference type="OrthoDB" id="9809784at2"/>
<evidence type="ECO:0000256" key="9">
    <source>
        <dbReference type="ARBA" id="ARBA00023285"/>
    </source>
</evidence>
<dbReference type="PROSITE" id="PS00758">
    <property type="entry name" value="ARGE_DAPE_CPG2_1"/>
    <property type="match status" value="1"/>
</dbReference>
<dbReference type="Pfam" id="PF07687">
    <property type="entry name" value="M20_dimer"/>
    <property type="match status" value="1"/>
</dbReference>
<dbReference type="PROSITE" id="PS00759">
    <property type="entry name" value="ARGE_DAPE_CPG2_2"/>
    <property type="match status" value="1"/>
</dbReference>
<comment type="caution">
    <text evidence="11">The sequence shown here is derived from an EMBL/GenBank/DDBJ whole genome shotgun (WGS) entry which is preliminary data.</text>
</comment>
<dbReference type="NCBIfam" id="NF005710">
    <property type="entry name" value="PRK07522.1"/>
    <property type="match status" value="1"/>
</dbReference>
<dbReference type="InterPro" id="IPR001261">
    <property type="entry name" value="ArgE/DapE_CS"/>
</dbReference>
<evidence type="ECO:0000256" key="7">
    <source>
        <dbReference type="ARBA" id="ARBA00022801"/>
    </source>
</evidence>
<dbReference type="InterPro" id="IPR011650">
    <property type="entry name" value="Peptidase_M20_dimer"/>
</dbReference>
<evidence type="ECO:0000256" key="3">
    <source>
        <dbReference type="ARBA" id="ARBA00022490"/>
    </source>
</evidence>
<evidence type="ECO:0000256" key="5">
    <source>
        <dbReference type="ARBA" id="ARBA00022605"/>
    </source>
</evidence>
<accession>A0A501WMS8</accession>
<dbReference type="GO" id="GO:0006526">
    <property type="term" value="P:L-arginine biosynthetic process"/>
    <property type="evidence" value="ECO:0007669"/>
    <property type="project" value="UniProtKB-KW"/>
</dbReference>
<sequence length="381" mass="40250">METLEILERLIAFPTVSRDPNAPLMEYVADLLRAGGIEPVLVPNADGAKANLFASVGGFEGGVMLSGHTDVVPVEGQHWTRPPFALTRDGGRLYGRGTADMKGFVAASIAAMLRAAKMELAAPLHLALSYDEELGCLGVHSLIDLIARGPARPAMCIVGEPTELRVATGHKGKTGLRATCRGVEAHSALAPTGLNALHLAADLMSVIRAEQARVAEEGTRDGDYDIAYSTLHVGRLNGGVALNIVPNLAVMDFELRNLAADRPDEVLAPIRAAADRLTAEARARFPEAGIEIEVFNTYPGLDTPKTAEVVRFVQSLTGANGTIKVAFGTEGGLFTEKLGLPTVVCGPGSMAQGHKPDEFVTEEQMARCDAMLAALVERLAA</sequence>
<dbReference type="SUPFAM" id="SSF55031">
    <property type="entry name" value="Bacterial exopeptidase dimerisation domain"/>
    <property type="match status" value="1"/>
</dbReference>
<dbReference type="EC" id="3.5.1.16" evidence="11"/>
<evidence type="ECO:0000313" key="11">
    <source>
        <dbReference type="EMBL" id="TPE50162.1"/>
    </source>
</evidence>
<reference evidence="11 12" key="1">
    <citation type="submission" date="2019-06" db="EMBL/GenBank/DDBJ databases">
        <title>A novel bacterium of genus Amaricoccus, isolated from marine sediment.</title>
        <authorList>
            <person name="Huang H."/>
            <person name="Mo K."/>
            <person name="Hu Y."/>
        </authorList>
    </citation>
    <scope>NUCLEOTIDE SEQUENCE [LARGE SCALE GENOMIC DNA]</scope>
    <source>
        <strain evidence="11 12">HB172011</strain>
    </source>
</reference>
<dbReference type="NCBIfam" id="TIGR01892">
    <property type="entry name" value="AcOrn-deacetyl"/>
    <property type="match status" value="1"/>
</dbReference>
<dbReference type="InterPro" id="IPR002933">
    <property type="entry name" value="Peptidase_M20"/>
</dbReference>
<keyword evidence="9" id="KW-0170">Cobalt</keyword>
<dbReference type="Gene3D" id="3.40.630.10">
    <property type="entry name" value="Zn peptidases"/>
    <property type="match status" value="1"/>
</dbReference>
<dbReference type="Pfam" id="PF01546">
    <property type="entry name" value="Peptidase_M20"/>
    <property type="match status" value="1"/>
</dbReference>
<dbReference type="SUPFAM" id="SSF53187">
    <property type="entry name" value="Zn-dependent exopeptidases"/>
    <property type="match status" value="1"/>
</dbReference>
<dbReference type="InterPro" id="IPR036264">
    <property type="entry name" value="Bact_exopeptidase_dim_dom"/>
</dbReference>
<dbReference type="InterPro" id="IPR010169">
    <property type="entry name" value="AcOrn-deacetyl"/>
</dbReference>
<dbReference type="AlphaFoldDB" id="A0A501WMS8"/>
<dbReference type="GO" id="GO:0046872">
    <property type="term" value="F:metal ion binding"/>
    <property type="evidence" value="ECO:0007669"/>
    <property type="project" value="UniProtKB-KW"/>
</dbReference>
<keyword evidence="12" id="KW-1185">Reference proteome</keyword>
<comment type="similarity">
    <text evidence="2">Belongs to the peptidase M20A family. ArgE subfamily.</text>
</comment>
<comment type="cofactor">
    <cofactor evidence="1">
        <name>Zn(2+)</name>
        <dbReference type="ChEBI" id="CHEBI:29105"/>
    </cofactor>
</comment>
<protein>
    <submittedName>
        <fullName evidence="11">Acetylornithine deacetylase</fullName>
        <ecNumber evidence="11">3.5.1.16</ecNumber>
    </submittedName>
</protein>
<evidence type="ECO:0000256" key="1">
    <source>
        <dbReference type="ARBA" id="ARBA00001947"/>
    </source>
</evidence>
<dbReference type="CDD" id="cd03894">
    <property type="entry name" value="M20_ArgE"/>
    <property type="match status" value="1"/>
</dbReference>
<gene>
    <name evidence="11" type="primary">argE</name>
    <name evidence="11" type="ORF">FJM51_12305</name>
</gene>
<dbReference type="PANTHER" id="PTHR43808">
    <property type="entry name" value="ACETYLORNITHINE DEACETYLASE"/>
    <property type="match status" value="1"/>
</dbReference>